<gene>
    <name evidence="2" type="ORF">AVDCRST_MAG89-1389</name>
</gene>
<feature type="region of interest" description="Disordered" evidence="1">
    <location>
        <begin position="73"/>
        <end position="235"/>
    </location>
</feature>
<feature type="compositionally biased region" description="Low complexity" evidence="1">
    <location>
        <begin position="86"/>
        <end position="97"/>
    </location>
</feature>
<feature type="region of interest" description="Disordered" evidence="1">
    <location>
        <begin position="24"/>
        <end position="59"/>
    </location>
</feature>
<name>A0A6J4KWA5_9BACT</name>
<proteinExistence type="predicted"/>
<dbReference type="AlphaFoldDB" id="A0A6J4KWA5"/>
<organism evidence="2">
    <name type="scientific">uncultured Gemmatimonadota bacterium</name>
    <dbReference type="NCBI Taxonomy" id="203437"/>
    <lineage>
        <taxon>Bacteria</taxon>
        <taxon>Pseudomonadati</taxon>
        <taxon>Gemmatimonadota</taxon>
        <taxon>environmental samples</taxon>
    </lineage>
</organism>
<feature type="non-terminal residue" evidence="2">
    <location>
        <position position="1"/>
    </location>
</feature>
<evidence type="ECO:0000256" key="1">
    <source>
        <dbReference type="SAM" id="MobiDB-lite"/>
    </source>
</evidence>
<feature type="compositionally biased region" description="Gly residues" evidence="1">
    <location>
        <begin position="102"/>
        <end position="113"/>
    </location>
</feature>
<feature type="non-terminal residue" evidence="2">
    <location>
        <position position="235"/>
    </location>
</feature>
<feature type="compositionally biased region" description="Gly residues" evidence="1">
    <location>
        <begin position="27"/>
        <end position="37"/>
    </location>
</feature>
<feature type="compositionally biased region" description="Basic residues" evidence="1">
    <location>
        <begin position="119"/>
        <end position="128"/>
    </location>
</feature>
<feature type="compositionally biased region" description="Gly residues" evidence="1">
    <location>
        <begin position="169"/>
        <end position="181"/>
    </location>
</feature>
<dbReference type="EMBL" id="CADCTV010000303">
    <property type="protein sequence ID" value="CAA9315775.1"/>
    <property type="molecule type" value="Genomic_DNA"/>
</dbReference>
<evidence type="ECO:0000313" key="2">
    <source>
        <dbReference type="EMBL" id="CAA9315775.1"/>
    </source>
</evidence>
<sequence length="235" mass="23249">ERSTCWTQGVEARPPRLLLGNARAGGAAAGRRGGGGVARAPLPLGNRVLQPAPDGGAEGHARLAAAGTAEAYAAGGGGAAPRHAHPLAGNQEAAPGHRPGRFGAGAAPGGGYPAPGEAHHRRRLHHQGAGRPNVAAGAPRGRAQGGAEADLARVRGARVGVREPRPAGAGRGRAAGAGGAGAVRAAAGRRHRDLQQALRRAAEGPGEAGCLHGPGAGPGRHLRRGGRRHADLHLL</sequence>
<reference evidence="2" key="1">
    <citation type="submission" date="2020-02" db="EMBL/GenBank/DDBJ databases">
        <authorList>
            <person name="Meier V. D."/>
        </authorList>
    </citation>
    <scope>NUCLEOTIDE SEQUENCE</scope>
    <source>
        <strain evidence="2">AVDCRST_MAG89</strain>
    </source>
</reference>
<feature type="compositionally biased region" description="Low complexity" evidence="1">
    <location>
        <begin position="135"/>
        <end position="149"/>
    </location>
</feature>
<protein>
    <submittedName>
        <fullName evidence="2">Uncharacterized protein</fullName>
    </submittedName>
</protein>
<accession>A0A6J4KWA5</accession>